<dbReference type="Gene3D" id="3.40.50.12230">
    <property type="match status" value="1"/>
</dbReference>
<gene>
    <name evidence="3" type="ORF">KIF53_21860</name>
</gene>
<reference evidence="3 4" key="1">
    <citation type="submission" date="2021-05" db="EMBL/GenBank/DDBJ databases">
        <title>Draft Whole Genome Sequencing Of Biosensor Chromobacterium violaceum Strain CV026 Reveals A Regulatory RNA In Chromobacterium violaceum Phenotype Regulatory Network.</title>
        <authorList>
            <person name="Hong K.W."/>
            <person name="Chan K.G."/>
            <person name="Chang C.-Y."/>
        </authorList>
    </citation>
    <scope>NUCLEOTIDE SEQUENCE [LARGE SCALE GENOMIC DNA]</scope>
    <source>
        <strain evidence="3 4">ATCC 31532</strain>
    </source>
</reference>
<accession>A0ABS7FJQ5</accession>
<dbReference type="InterPro" id="IPR036477">
    <property type="entry name" value="Formyl_transf_N_sf"/>
</dbReference>
<dbReference type="SUPFAM" id="SSF50486">
    <property type="entry name" value="FMT C-terminal domain-like"/>
    <property type="match status" value="1"/>
</dbReference>
<keyword evidence="4" id="KW-1185">Reference proteome</keyword>
<evidence type="ECO:0000313" key="3">
    <source>
        <dbReference type="EMBL" id="MBW8290287.1"/>
    </source>
</evidence>
<feature type="domain" description="Formyl transferase N-terminal" evidence="1">
    <location>
        <begin position="24"/>
        <end position="174"/>
    </location>
</feature>
<organism evidence="3 4">
    <name type="scientific">Chromobacterium subtsugae</name>
    <dbReference type="NCBI Taxonomy" id="251747"/>
    <lineage>
        <taxon>Bacteria</taxon>
        <taxon>Pseudomonadati</taxon>
        <taxon>Pseudomonadota</taxon>
        <taxon>Betaproteobacteria</taxon>
        <taxon>Neisseriales</taxon>
        <taxon>Chromobacteriaceae</taxon>
        <taxon>Chromobacterium</taxon>
    </lineage>
</organism>
<dbReference type="InterPro" id="IPR005793">
    <property type="entry name" value="Formyl_trans_C"/>
</dbReference>
<dbReference type="PANTHER" id="PTHR11138">
    <property type="entry name" value="METHIONYL-TRNA FORMYLTRANSFERASE"/>
    <property type="match status" value="1"/>
</dbReference>
<proteinExistence type="predicted"/>
<dbReference type="NCBIfam" id="NF005414">
    <property type="entry name" value="PRK06988.1"/>
    <property type="match status" value="1"/>
</dbReference>
<name>A0ABS7FJQ5_9NEIS</name>
<evidence type="ECO:0000259" key="1">
    <source>
        <dbReference type="Pfam" id="PF00551"/>
    </source>
</evidence>
<evidence type="ECO:0000313" key="4">
    <source>
        <dbReference type="Proteomes" id="UP000711178"/>
    </source>
</evidence>
<feature type="domain" description="Formyl transferase C-terminal" evidence="2">
    <location>
        <begin position="203"/>
        <end position="295"/>
    </location>
</feature>
<dbReference type="Pfam" id="PF00551">
    <property type="entry name" value="Formyl_trans_N"/>
    <property type="match status" value="1"/>
</dbReference>
<dbReference type="Pfam" id="PF02911">
    <property type="entry name" value="Formyl_trans_C"/>
    <property type="match status" value="1"/>
</dbReference>
<sequence>MSRAVVFAYHNVGVRCLKALIGRGVEVALVVTHQDNPNENIWFQSVAQTAREHGIPVITPDDPNTPEVAAQVQACQADFLFSFYYRHMLKAPLLEAVTRGAYNMHGSLLPKYRGRVPINWAVIHGETETGATLHQMNVKPDNGPIVDQMAVPILPDDSADEVFAKVTVAAEMVLWRSLPGLMDGSAPHVQQDLSLGGYFGGRKPEDGRIDAQAPARRLHDFVRALTLPFPGAFADTRAGRLLLWKTLPAGSAAPAAAAELYREDGRLWLRCADGGRLAVLRAELAGQALDAGNFAALAGGDALPLGG</sequence>
<dbReference type="Proteomes" id="UP000711178">
    <property type="component" value="Unassembled WGS sequence"/>
</dbReference>
<dbReference type="CDD" id="cd08644">
    <property type="entry name" value="FMT_core_ArnA_N"/>
    <property type="match status" value="1"/>
</dbReference>
<dbReference type="InterPro" id="IPR002376">
    <property type="entry name" value="Formyl_transf_N"/>
</dbReference>
<dbReference type="RefSeq" id="WP_043576813.1">
    <property type="nucleotide sequence ID" value="NZ_CP142381.1"/>
</dbReference>
<dbReference type="SUPFAM" id="SSF53328">
    <property type="entry name" value="Formyltransferase"/>
    <property type="match status" value="1"/>
</dbReference>
<dbReference type="PANTHER" id="PTHR11138:SF5">
    <property type="entry name" value="METHIONYL-TRNA FORMYLTRANSFERASE, MITOCHONDRIAL"/>
    <property type="match status" value="1"/>
</dbReference>
<protein>
    <submittedName>
        <fullName evidence="3">Formyltransferase</fullName>
    </submittedName>
</protein>
<dbReference type="InterPro" id="IPR011034">
    <property type="entry name" value="Formyl_transferase-like_C_sf"/>
</dbReference>
<dbReference type="EMBL" id="JAHDTB010000041">
    <property type="protein sequence ID" value="MBW8290287.1"/>
    <property type="molecule type" value="Genomic_DNA"/>
</dbReference>
<dbReference type="GeneID" id="89684182"/>
<evidence type="ECO:0000259" key="2">
    <source>
        <dbReference type="Pfam" id="PF02911"/>
    </source>
</evidence>
<comment type="caution">
    <text evidence="3">The sequence shown here is derived from an EMBL/GenBank/DDBJ whole genome shotgun (WGS) entry which is preliminary data.</text>
</comment>